<dbReference type="AlphaFoldDB" id="A0A2J6SLA2"/>
<evidence type="ECO:0000256" key="1">
    <source>
        <dbReference type="ARBA" id="ARBA00004167"/>
    </source>
</evidence>
<dbReference type="Pfam" id="PF01822">
    <property type="entry name" value="WSC"/>
    <property type="match status" value="1"/>
</dbReference>
<organism evidence="10 11">
    <name type="scientific">Hyaloscypha bicolor E</name>
    <dbReference type="NCBI Taxonomy" id="1095630"/>
    <lineage>
        <taxon>Eukaryota</taxon>
        <taxon>Fungi</taxon>
        <taxon>Dikarya</taxon>
        <taxon>Ascomycota</taxon>
        <taxon>Pezizomycotina</taxon>
        <taxon>Leotiomycetes</taxon>
        <taxon>Helotiales</taxon>
        <taxon>Hyaloscyphaceae</taxon>
        <taxon>Hyaloscypha</taxon>
        <taxon>Hyaloscypha bicolor</taxon>
    </lineage>
</organism>
<name>A0A2J6SLA2_9HELO</name>
<keyword evidence="6" id="KW-0325">Glycoprotein</keyword>
<dbReference type="Pfam" id="PF25486">
    <property type="entry name" value="DUF7909"/>
    <property type="match status" value="1"/>
</dbReference>
<feature type="chain" id="PRO_5014466138" evidence="8">
    <location>
        <begin position="19"/>
        <end position="323"/>
    </location>
</feature>
<evidence type="ECO:0000256" key="6">
    <source>
        <dbReference type="ARBA" id="ARBA00023180"/>
    </source>
</evidence>
<dbReference type="SMART" id="SM00321">
    <property type="entry name" value="WSC"/>
    <property type="match status" value="1"/>
</dbReference>
<dbReference type="Proteomes" id="UP000235371">
    <property type="component" value="Unassembled WGS sequence"/>
</dbReference>
<feature type="region of interest" description="Disordered" evidence="7">
    <location>
        <begin position="174"/>
        <end position="198"/>
    </location>
</feature>
<feature type="domain" description="WSC" evidence="9">
    <location>
        <begin position="209"/>
        <end position="311"/>
    </location>
</feature>
<dbReference type="EMBL" id="KZ613912">
    <property type="protein sequence ID" value="PMD51552.1"/>
    <property type="molecule type" value="Genomic_DNA"/>
</dbReference>
<keyword evidence="2" id="KW-0812">Transmembrane</keyword>
<evidence type="ECO:0000256" key="8">
    <source>
        <dbReference type="SAM" id="SignalP"/>
    </source>
</evidence>
<evidence type="ECO:0000256" key="3">
    <source>
        <dbReference type="ARBA" id="ARBA00022729"/>
    </source>
</evidence>
<comment type="subcellular location">
    <subcellularLocation>
        <location evidence="1">Membrane</location>
        <topology evidence="1">Single-pass membrane protein</topology>
    </subcellularLocation>
</comment>
<dbReference type="InterPro" id="IPR002889">
    <property type="entry name" value="WSC_carb-bd"/>
</dbReference>
<dbReference type="PANTHER" id="PTHR24269:SF16">
    <property type="entry name" value="PROTEIN SLG1"/>
    <property type="match status" value="1"/>
</dbReference>
<keyword evidence="3 8" id="KW-0732">Signal</keyword>
<gene>
    <name evidence="10" type="ORF">K444DRAFT_647630</name>
</gene>
<dbReference type="PROSITE" id="PS51212">
    <property type="entry name" value="WSC"/>
    <property type="match status" value="1"/>
</dbReference>
<dbReference type="GO" id="GO:0005886">
    <property type="term" value="C:plasma membrane"/>
    <property type="evidence" value="ECO:0007669"/>
    <property type="project" value="TreeGrafter"/>
</dbReference>
<dbReference type="InParanoid" id="A0A2J6SLA2"/>
<keyword evidence="11" id="KW-1185">Reference proteome</keyword>
<evidence type="ECO:0000313" key="10">
    <source>
        <dbReference type="EMBL" id="PMD51552.1"/>
    </source>
</evidence>
<sequence>MLYSLFCTLLAAAAVTTACVIPPGTLSNTITTGFGVLVQNPAFPVIHDRYMNLDAAGGGDQHLFLDPVGARTFNLVLNAGVLAQNIIHAVINGERGDPKASFQPVYGCNPDNDALQVQLAFVTREQSPVGGLICVRVASGNRGYEFRYSPPNNPAFDPTNPCMPVTMVLVTSGTTSTTTKPTTTNPTTATTAPTSTATNLPYTDMTAKGYAFVGCSPEQRRATDGPGRTLSGALYADDAMTNGKCMDFCTSKGYAFAGTEYRRECWCGNSVAPGRQPGTTVASLAGCSFKCGGDTTQYCGGDSWLSLYKKCAVGGPCVNAVFT</sequence>
<evidence type="ECO:0000256" key="4">
    <source>
        <dbReference type="ARBA" id="ARBA00022989"/>
    </source>
</evidence>
<protein>
    <submittedName>
        <fullName evidence="10">WSC-domain-containing protein</fullName>
    </submittedName>
</protein>
<evidence type="ECO:0000259" key="9">
    <source>
        <dbReference type="PROSITE" id="PS51212"/>
    </source>
</evidence>
<dbReference type="PANTHER" id="PTHR24269">
    <property type="entry name" value="KREMEN PROTEIN"/>
    <property type="match status" value="1"/>
</dbReference>
<dbReference type="OrthoDB" id="2019572at2759"/>
<keyword evidence="4" id="KW-1133">Transmembrane helix</keyword>
<evidence type="ECO:0000313" key="11">
    <source>
        <dbReference type="Proteomes" id="UP000235371"/>
    </source>
</evidence>
<dbReference type="InterPro" id="IPR051836">
    <property type="entry name" value="Kremen_rcpt"/>
</dbReference>
<keyword evidence="5" id="KW-0472">Membrane</keyword>
<dbReference type="InterPro" id="IPR057231">
    <property type="entry name" value="DUF7909"/>
</dbReference>
<accession>A0A2J6SLA2</accession>
<evidence type="ECO:0000256" key="5">
    <source>
        <dbReference type="ARBA" id="ARBA00023136"/>
    </source>
</evidence>
<dbReference type="STRING" id="1095630.A0A2J6SLA2"/>
<reference evidence="10 11" key="1">
    <citation type="submission" date="2016-04" db="EMBL/GenBank/DDBJ databases">
        <title>A degradative enzymes factory behind the ericoid mycorrhizal symbiosis.</title>
        <authorList>
            <consortium name="DOE Joint Genome Institute"/>
            <person name="Martino E."/>
            <person name="Morin E."/>
            <person name="Grelet G."/>
            <person name="Kuo A."/>
            <person name="Kohler A."/>
            <person name="Daghino S."/>
            <person name="Barry K."/>
            <person name="Choi C."/>
            <person name="Cichocki N."/>
            <person name="Clum A."/>
            <person name="Copeland A."/>
            <person name="Hainaut M."/>
            <person name="Haridas S."/>
            <person name="Labutti K."/>
            <person name="Lindquist E."/>
            <person name="Lipzen A."/>
            <person name="Khouja H.-R."/>
            <person name="Murat C."/>
            <person name="Ohm R."/>
            <person name="Olson A."/>
            <person name="Spatafora J."/>
            <person name="Veneault-Fourrey C."/>
            <person name="Henrissat B."/>
            <person name="Grigoriev I."/>
            <person name="Martin F."/>
            <person name="Perotto S."/>
        </authorList>
    </citation>
    <scope>NUCLEOTIDE SEQUENCE [LARGE SCALE GENOMIC DNA]</scope>
    <source>
        <strain evidence="10 11">E</strain>
    </source>
</reference>
<dbReference type="GeneID" id="36593442"/>
<evidence type="ECO:0000256" key="2">
    <source>
        <dbReference type="ARBA" id="ARBA00022692"/>
    </source>
</evidence>
<proteinExistence type="predicted"/>
<evidence type="ECO:0000256" key="7">
    <source>
        <dbReference type="SAM" id="MobiDB-lite"/>
    </source>
</evidence>
<feature type="signal peptide" evidence="8">
    <location>
        <begin position="1"/>
        <end position="18"/>
    </location>
</feature>
<dbReference type="RefSeq" id="XP_024728456.1">
    <property type="nucleotide sequence ID" value="XM_024885365.1"/>
</dbReference>